<dbReference type="InterPro" id="IPR050109">
    <property type="entry name" value="HTH-type_TetR-like_transc_reg"/>
</dbReference>
<evidence type="ECO:0000256" key="1">
    <source>
        <dbReference type="ARBA" id="ARBA00023015"/>
    </source>
</evidence>
<dbReference type="SUPFAM" id="SSF46689">
    <property type="entry name" value="Homeodomain-like"/>
    <property type="match status" value="1"/>
</dbReference>
<protein>
    <recommendedName>
        <fullName evidence="5">HTH tetR-type domain-containing protein</fullName>
    </recommendedName>
</protein>
<dbReference type="InterPro" id="IPR001647">
    <property type="entry name" value="HTH_TetR"/>
</dbReference>
<feature type="DNA-binding region" description="H-T-H motif" evidence="4">
    <location>
        <begin position="39"/>
        <end position="58"/>
    </location>
</feature>
<evidence type="ECO:0000313" key="6">
    <source>
        <dbReference type="EMBL" id="GGF22755.1"/>
    </source>
</evidence>
<keyword evidence="3" id="KW-0804">Transcription</keyword>
<organism evidence="6 7">
    <name type="scientific">Subtercola lobariae</name>
    <dbReference type="NCBI Taxonomy" id="1588641"/>
    <lineage>
        <taxon>Bacteria</taxon>
        <taxon>Bacillati</taxon>
        <taxon>Actinomycetota</taxon>
        <taxon>Actinomycetes</taxon>
        <taxon>Micrococcales</taxon>
        <taxon>Microbacteriaceae</taxon>
        <taxon>Subtercola</taxon>
    </lineage>
</organism>
<feature type="domain" description="HTH tetR-type" evidence="5">
    <location>
        <begin position="16"/>
        <end position="76"/>
    </location>
</feature>
<proteinExistence type="predicted"/>
<comment type="caution">
    <text evidence="6">The sequence shown here is derived from an EMBL/GenBank/DDBJ whole genome shotgun (WGS) entry which is preliminary data.</text>
</comment>
<dbReference type="GO" id="GO:0000976">
    <property type="term" value="F:transcription cis-regulatory region binding"/>
    <property type="evidence" value="ECO:0007669"/>
    <property type="project" value="TreeGrafter"/>
</dbReference>
<dbReference type="AlphaFoldDB" id="A0A917B657"/>
<evidence type="ECO:0000259" key="5">
    <source>
        <dbReference type="PROSITE" id="PS50977"/>
    </source>
</evidence>
<dbReference type="Pfam" id="PF00440">
    <property type="entry name" value="TetR_N"/>
    <property type="match status" value="1"/>
</dbReference>
<dbReference type="PRINTS" id="PR00455">
    <property type="entry name" value="HTHTETR"/>
</dbReference>
<dbReference type="Gene3D" id="1.10.357.10">
    <property type="entry name" value="Tetracycline Repressor, domain 2"/>
    <property type="match status" value="1"/>
</dbReference>
<dbReference type="Proteomes" id="UP000598775">
    <property type="component" value="Unassembled WGS sequence"/>
</dbReference>
<reference evidence="6 7" key="1">
    <citation type="journal article" date="2014" name="Int. J. Syst. Evol. Microbiol.">
        <title>Complete genome sequence of Corynebacterium casei LMG S-19264T (=DSM 44701T), isolated from a smear-ripened cheese.</title>
        <authorList>
            <consortium name="US DOE Joint Genome Institute (JGI-PGF)"/>
            <person name="Walter F."/>
            <person name="Albersmeier A."/>
            <person name="Kalinowski J."/>
            <person name="Ruckert C."/>
        </authorList>
    </citation>
    <scope>NUCLEOTIDE SEQUENCE [LARGE SCALE GENOMIC DNA]</scope>
    <source>
        <strain evidence="6 7">CGMCC 1.12976</strain>
    </source>
</reference>
<dbReference type="PANTHER" id="PTHR30055:SF234">
    <property type="entry name" value="HTH-TYPE TRANSCRIPTIONAL REGULATOR BETI"/>
    <property type="match status" value="1"/>
</dbReference>
<dbReference type="PROSITE" id="PS50977">
    <property type="entry name" value="HTH_TETR_2"/>
    <property type="match status" value="1"/>
</dbReference>
<dbReference type="InterPro" id="IPR009057">
    <property type="entry name" value="Homeodomain-like_sf"/>
</dbReference>
<dbReference type="PANTHER" id="PTHR30055">
    <property type="entry name" value="HTH-TYPE TRANSCRIPTIONAL REGULATOR RUTR"/>
    <property type="match status" value="1"/>
</dbReference>
<keyword evidence="2 4" id="KW-0238">DNA-binding</keyword>
<dbReference type="RefSeq" id="WP_188676158.1">
    <property type="nucleotide sequence ID" value="NZ_BMGP01000002.1"/>
</dbReference>
<evidence type="ECO:0000256" key="3">
    <source>
        <dbReference type="ARBA" id="ARBA00023163"/>
    </source>
</evidence>
<dbReference type="EMBL" id="BMGP01000002">
    <property type="protein sequence ID" value="GGF22755.1"/>
    <property type="molecule type" value="Genomic_DNA"/>
</dbReference>
<evidence type="ECO:0000256" key="2">
    <source>
        <dbReference type="ARBA" id="ARBA00023125"/>
    </source>
</evidence>
<dbReference type="GO" id="GO:0003700">
    <property type="term" value="F:DNA-binding transcription factor activity"/>
    <property type="evidence" value="ECO:0007669"/>
    <property type="project" value="TreeGrafter"/>
</dbReference>
<sequence length="210" mass="22291">MALRDASSKTSTDRGDRSRKVILDVATKLMSARGYDGTSISAIATESGLPASSIYYHFSSKLGILTAIIERGSHRFLEGVSLAAFPPENSHRENVFELLERGQRGIEATPEFVQLQFVIMFNSPAGVVNAAVEQTRAEEREGLRVGLAAAYADLGETTAGVIASELVDFVGAAFDGIFVAGRPGSATTKANIRLLAEATDALAKSVLARN</sequence>
<evidence type="ECO:0000313" key="7">
    <source>
        <dbReference type="Proteomes" id="UP000598775"/>
    </source>
</evidence>
<gene>
    <name evidence="6" type="ORF">GCM10011399_15490</name>
</gene>
<keyword evidence="7" id="KW-1185">Reference proteome</keyword>
<accession>A0A917B657</accession>
<keyword evidence="1" id="KW-0805">Transcription regulation</keyword>
<evidence type="ECO:0000256" key="4">
    <source>
        <dbReference type="PROSITE-ProRule" id="PRU00335"/>
    </source>
</evidence>
<name>A0A917B657_9MICO</name>